<proteinExistence type="predicted"/>
<feature type="transmembrane region" description="Helical" evidence="1">
    <location>
        <begin position="12"/>
        <end position="28"/>
    </location>
</feature>
<dbReference type="AlphaFoldDB" id="A0A857JRA2"/>
<dbReference type="KEGG" id="pmes:FX988_04278"/>
<protein>
    <recommendedName>
        <fullName evidence="4">Integral membrane protein TerC</fullName>
    </recommendedName>
</protein>
<name>A0A857JRA2_9ALTE</name>
<accession>A0A857JRA2</accession>
<keyword evidence="1" id="KW-1133">Transmembrane helix</keyword>
<keyword evidence="1" id="KW-0472">Membrane</keyword>
<evidence type="ECO:0000313" key="3">
    <source>
        <dbReference type="Proteomes" id="UP000464524"/>
    </source>
</evidence>
<dbReference type="Pfam" id="PF09656">
    <property type="entry name" value="PGPGW"/>
    <property type="match status" value="1"/>
</dbReference>
<sequence>MRNVFTMKNIRIGLGALLVIAGIVLFIIPGSMLLVIAGLLLLSVDVPLARTWLKRCQNSMARSSAKLDRVLLNRKLRH</sequence>
<dbReference type="Proteomes" id="UP000464524">
    <property type="component" value="Chromosome"/>
</dbReference>
<evidence type="ECO:0000313" key="2">
    <source>
        <dbReference type="EMBL" id="QHJ13996.1"/>
    </source>
</evidence>
<evidence type="ECO:0008006" key="4">
    <source>
        <dbReference type="Google" id="ProtNLM"/>
    </source>
</evidence>
<evidence type="ECO:0000256" key="1">
    <source>
        <dbReference type="SAM" id="Phobius"/>
    </source>
</evidence>
<dbReference type="InterPro" id="IPR019099">
    <property type="entry name" value="Uncharacterised_PGPGW_TM"/>
</dbReference>
<keyword evidence="1" id="KW-0812">Transmembrane</keyword>
<gene>
    <name evidence="2" type="ORF">FX988_04278</name>
</gene>
<organism evidence="2 3">
    <name type="scientific">Paraglaciecola mesophila</name>
    <dbReference type="NCBI Taxonomy" id="197222"/>
    <lineage>
        <taxon>Bacteria</taxon>
        <taxon>Pseudomonadati</taxon>
        <taxon>Pseudomonadota</taxon>
        <taxon>Gammaproteobacteria</taxon>
        <taxon>Alteromonadales</taxon>
        <taxon>Alteromonadaceae</taxon>
        <taxon>Paraglaciecola</taxon>
    </lineage>
</organism>
<keyword evidence="3" id="KW-1185">Reference proteome</keyword>
<dbReference type="EMBL" id="CP047656">
    <property type="protein sequence ID" value="QHJ13996.1"/>
    <property type="molecule type" value="Genomic_DNA"/>
</dbReference>
<reference evidence="2 3" key="1">
    <citation type="submission" date="2019-12" db="EMBL/GenBank/DDBJ databases">
        <title>Genome sequencing and assembly of endphytes of Porphyra tenera.</title>
        <authorList>
            <person name="Park J.M."/>
            <person name="Shin R."/>
            <person name="Jo S.H."/>
        </authorList>
    </citation>
    <scope>NUCLEOTIDE SEQUENCE [LARGE SCALE GENOMIC DNA]</scope>
    <source>
        <strain evidence="2 3">GPM4</strain>
    </source>
</reference>